<gene>
    <name evidence="1" type="ORF">MA16_Dca003716</name>
</gene>
<dbReference type="Proteomes" id="UP000233837">
    <property type="component" value="Unassembled WGS sequence"/>
</dbReference>
<organism evidence="1 2">
    <name type="scientific">Dendrobium catenatum</name>
    <dbReference type="NCBI Taxonomy" id="906689"/>
    <lineage>
        <taxon>Eukaryota</taxon>
        <taxon>Viridiplantae</taxon>
        <taxon>Streptophyta</taxon>
        <taxon>Embryophyta</taxon>
        <taxon>Tracheophyta</taxon>
        <taxon>Spermatophyta</taxon>
        <taxon>Magnoliopsida</taxon>
        <taxon>Liliopsida</taxon>
        <taxon>Asparagales</taxon>
        <taxon>Orchidaceae</taxon>
        <taxon>Epidendroideae</taxon>
        <taxon>Malaxideae</taxon>
        <taxon>Dendrobiinae</taxon>
        <taxon>Dendrobium</taxon>
    </lineage>
</organism>
<reference evidence="1 2" key="1">
    <citation type="journal article" date="2016" name="Sci. Rep.">
        <title>The Dendrobium catenatum Lindl. genome sequence provides insights into polysaccharide synthase, floral development and adaptive evolution.</title>
        <authorList>
            <person name="Zhang G.Q."/>
            <person name="Xu Q."/>
            <person name="Bian C."/>
            <person name="Tsai W.C."/>
            <person name="Yeh C.M."/>
            <person name="Liu K.W."/>
            <person name="Yoshida K."/>
            <person name="Zhang L.S."/>
            <person name="Chang S.B."/>
            <person name="Chen F."/>
            <person name="Shi Y."/>
            <person name="Su Y.Y."/>
            <person name="Zhang Y.Q."/>
            <person name="Chen L.J."/>
            <person name="Yin Y."/>
            <person name="Lin M."/>
            <person name="Huang H."/>
            <person name="Deng H."/>
            <person name="Wang Z.W."/>
            <person name="Zhu S.L."/>
            <person name="Zhao X."/>
            <person name="Deng C."/>
            <person name="Niu S.C."/>
            <person name="Huang J."/>
            <person name="Wang M."/>
            <person name="Liu G.H."/>
            <person name="Yang H.J."/>
            <person name="Xiao X.J."/>
            <person name="Hsiao Y.Y."/>
            <person name="Wu W.L."/>
            <person name="Chen Y.Y."/>
            <person name="Mitsuda N."/>
            <person name="Ohme-Takagi M."/>
            <person name="Luo Y.B."/>
            <person name="Van de Peer Y."/>
            <person name="Liu Z.J."/>
        </authorList>
    </citation>
    <scope>NUCLEOTIDE SEQUENCE [LARGE SCALE GENOMIC DNA]</scope>
    <source>
        <tissue evidence="1">The whole plant</tissue>
    </source>
</reference>
<keyword evidence="2" id="KW-1185">Reference proteome</keyword>
<evidence type="ECO:0000313" key="1">
    <source>
        <dbReference type="EMBL" id="PKU74513.1"/>
    </source>
</evidence>
<evidence type="ECO:0000313" key="2">
    <source>
        <dbReference type="Proteomes" id="UP000233837"/>
    </source>
</evidence>
<name>A0A2I0WFS9_9ASPA</name>
<accession>A0A2I0WFS9</accession>
<dbReference type="AlphaFoldDB" id="A0A2I0WFS9"/>
<protein>
    <submittedName>
        <fullName evidence="1">Uncharacterized protein</fullName>
    </submittedName>
</protein>
<dbReference type="EMBL" id="KZ502674">
    <property type="protein sequence ID" value="PKU74513.1"/>
    <property type="molecule type" value="Genomic_DNA"/>
</dbReference>
<sequence>MYRRNFCPLVIKENNVISPKKIIFTEGKGKGIGQDLDCDTPCKVKRPDVSPIKLLIQMLLHQNFWARRWGIMTRRWGIMQSFDLFKILVAI</sequence>
<proteinExistence type="predicted"/>
<reference evidence="1 2" key="2">
    <citation type="journal article" date="2017" name="Nature">
        <title>The Apostasia genome and the evolution of orchids.</title>
        <authorList>
            <person name="Zhang G.Q."/>
            <person name="Liu K.W."/>
            <person name="Li Z."/>
            <person name="Lohaus R."/>
            <person name="Hsiao Y.Y."/>
            <person name="Niu S.C."/>
            <person name="Wang J.Y."/>
            <person name="Lin Y.C."/>
            <person name="Xu Q."/>
            <person name="Chen L.J."/>
            <person name="Yoshida K."/>
            <person name="Fujiwara S."/>
            <person name="Wang Z.W."/>
            <person name="Zhang Y.Q."/>
            <person name="Mitsuda N."/>
            <person name="Wang M."/>
            <person name="Liu G.H."/>
            <person name="Pecoraro L."/>
            <person name="Huang H.X."/>
            <person name="Xiao X.J."/>
            <person name="Lin M."/>
            <person name="Wu X.Y."/>
            <person name="Wu W.L."/>
            <person name="Chen Y.Y."/>
            <person name="Chang S.B."/>
            <person name="Sakamoto S."/>
            <person name="Ohme-Takagi M."/>
            <person name="Yagi M."/>
            <person name="Zeng S.J."/>
            <person name="Shen C.Y."/>
            <person name="Yeh C.M."/>
            <person name="Luo Y.B."/>
            <person name="Tsai W.C."/>
            <person name="Van de Peer Y."/>
            <person name="Liu Z.J."/>
        </authorList>
    </citation>
    <scope>NUCLEOTIDE SEQUENCE [LARGE SCALE GENOMIC DNA]</scope>
    <source>
        <tissue evidence="1">The whole plant</tissue>
    </source>
</reference>